<keyword evidence="3" id="KW-0677">Repeat</keyword>
<evidence type="ECO:0000256" key="8">
    <source>
        <dbReference type="ARBA" id="ARBA00023163"/>
    </source>
</evidence>
<feature type="non-terminal residue" evidence="12">
    <location>
        <position position="1"/>
    </location>
</feature>
<keyword evidence="2" id="KW-0479">Metal-binding</keyword>
<dbReference type="OrthoDB" id="1095242at2759"/>
<evidence type="ECO:0000259" key="11">
    <source>
        <dbReference type="PROSITE" id="PS50157"/>
    </source>
</evidence>
<dbReference type="InterPro" id="IPR051497">
    <property type="entry name" value="Dev/Hematopoietic_TF"/>
</dbReference>
<keyword evidence="5" id="KW-0862">Zinc</keyword>
<keyword evidence="7" id="KW-0238">DNA-binding</keyword>
<dbReference type="EMBL" id="CAJHJT010000023">
    <property type="protein sequence ID" value="CAD7001512.1"/>
    <property type="molecule type" value="Genomic_DNA"/>
</dbReference>
<evidence type="ECO:0000313" key="13">
    <source>
        <dbReference type="Proteomes" id="UP000606786"/>
    </source>
</evidence>
<dbReference type="FunFam" id="3.30.160.60:FF:000176">
    <property type="entry name" value="zinc finger protein 70"/>
    <property type="match status" value="1"/>
</dbReference>
<dbReference type="SUPFAM" id="SSF57667">
    <property type="entry name" value="beta-beta-alpha zinc fingers"/>
    <property type="match status" value="1"/>
</dbReference>
<proteinExistence type="predicted"/>
<dbReference type="PANTHER" id="PTHR45993:SF10">
    <property type="entry name" value="ZINC FINGER PROTEIN 208 ISOFORM X1-RELATED"/>
    <property type="match status" value="1"/>
</dbReference>
<comment type="caution">
    <text evidence="12">The sequence shown here is derived from an EMBL/GenBank/DDBJ whole genome shotgun (WGS) entry which is preliminary data.</text>
</comment>
<evidence type="ECO:0000256" key="3">
    <source>
        <dbReference type="ARBA" id="ARBA00022737"/>
    </source>
</evidence>
<dbReference type="InterPro" id="IPR036236">
    <property type="entry name" value="Znf_C2H2_sf"/>
</dbReference>
<dbReference type="Proteomes" id="UP000606786">
    <property type="component" value="Unassembled WGS sequence"/>
</dbReference>
<keyword evidence="9" id="KW-0539">Nucleus</keyword>
<keyword evidence="8" id="KW-0804">Transcription</keyword>
<dbReference type="GO" id="GO:0003700">
    <property type="term" value="F:DNA-binding transcription factor activity"/>
    <property type="evidence" value="ECO:0007669"/>
    <property type="project" value="TreeGrafter"/>
</dbReference>
<evidence type="ECO:0000256" key="9">
    <source>
        <dbReference type="ARBA" id="ARBA00023242"/>
    </source>
</evidence>
<dbReference type="GO" id="GO:0005634">
    <property type="term" value="C:nucleus"/>
    <property type="evidence" value="ECO:0007669"/>
    <property type="project" value="UniProtKB-SubCell"/>
</dbReference>
<dbReference type="AlphaFoldDB" id="A0A811UQQ8"/>
<keyword evidence="6" id="KW-0805">Transcription regulation</keyword>
<evidence type="ECO:0000256" key="10">
    <source>
        <dbReference type="PROSITE-ProRule" id="PRU00042"/>
    </source>
</evidence>
<evidence type="ECO:0000256" key="6">
    <source>
        <dbReference type="ARBA" id="ARBA00023015"/>
    </source>
</evidence>
<evidence type="ECO:0000256" key="7">
    <source>
        <dbReference type="ARBA" id="ARBA00023125"/>
    </source>
</evidence>
<comment type="subcellular location">
    <subcellularLocation>
        <location evidence="1">Nucleus</location>
    </subcellularLocation>
</comment>
<dbReference type="GO" id="GO:0006357">
    <property type="term" value="P:regulation of transcription by RNA polymerase II"/>
    <property type="evidence" value="ECO:0007669"/>
    <property type="project" value="TreeGrafter"/>
</dbReference>
<evidence type="ECO:0000313" key="12">
    <source>
        <dbReference type="EMBL" id="CAD7001512.1"/>
    </source>
</evidence>
<sequence>MDLPLTITPIIPALKDLYVLAIPSTNTDQFPPPPDLTFHCMCYPVFFVNPYILYQHMNSQHPQPQNRNAFNAPTVTPLFKALATSPSNLLYPICMCTYSKSEKTFTHISSLNTHIRIHSGEKPYKCELCPKAFTQSSSLM</sequence>
<dbReference type="GO" id="GO:0000978">
    <property type="term" value="F:RNA polymerase II cis-regulatory region sequence-specific DNA binding"/>
    <property type="evidence" value="ECO:0007669"/>
    <property type="project" value="TreeGrafter"/>
</dbReference>
<name>A0A811UQQ8_CERCA</name>
<dbReference type="GO" id="GO:0008270">
    <property type="term" value="F:zinc ion binding"/>
    <property type="evidence" value="ECO:0007669"/>
    <property type="project" value="UniProtKB-KW"/>
</dbReference>
<dbReference type="PROSITE" id="PS50157">
    <property type="entry name" value="ZINC_FINGER_C2H2_2"/>
    <property type="match status" value="2"/>
</dbReference>
<accession>A0A811UQQ8</accession>
<evidence type="ECO:0000256" key="1">
    <source>
        <dbReference type="ARBA" id="ARBA00004123"/>
    </source>
</evidence>
<dbReference type="Gene3D" id="3.30.160.60">
    <property type="entry name" value="Classic Zinc Finger"/>
    <property type="match status" value="2"/>
</dbReference>
<evidence type="ECO:0000256" key="5">
    <source>
        <dbReference type="ARBA" id="ARBA00022833"/>
    </source>
</evidence>
<feature type="domain" description="C2H2-type" evidence="11">
    <location>
        <begin position="124"/>
        <end position="140"/>
    </location>
</feature>
<organism evidence="12 13">
    <name type="scientific">Ceratitis capitata</name>
    <name type="common">Mediterranean fruit fly</name>
    <name type="synonym">Tephritis capitata</name>
    <dbReference type="NCBI Taxonomy" id="7213"/>
    <lineage>
        <taxon>Eukaryota</taxon>
        <taxon>Metazoa</taxon>
        <taxon>Ecdysozoa</taxon>
        <taxon>Arthropoda</taxon>
        <taxon>Hexapoda</taxon>
        <taxon>Insecta</taxon>
        <taxon>Pterygota</taxon>
        <taxon>Neoptera</taxon>
        <taxon>Endopterygota</taxon>
        <taxon>Diptera</taxon>
        <taxon>Brachycera</taxon>
        <taxon>Muscomorpha</taxon>
        <taxon>Tephritoidea</taxon>
        <taxon>Tephritidae</taxon>
        <taxon>Ceratitis</taxon>
        <taxon>Ceratitis</taxon>
    </lineage>
</organism>
<protein>
    <submittedName>
        <fullName evidence="12">(Mediterranean fruit fly) hypothetical protein</fullName>
    </submittedName>
</protein>
<dbReference type="Pfam" id="PF00096">
    <property type="entry name" value="zf-C2H2"/>
    <property type="match status" value="1"/>
</dbReference>
<evidence type="ECO:0000256" key="2">
    <source>
        <dbReference type="ARBA" id="ARBA00022723"/>
    </source>
</evidence>
<evidence type="ECO:0000256" key="4">
    <source>
        <dbReference type="ARBA" id="ARBA00022771"/>
    </source>
</evidence>
<dbReference type="PANTHER" id="PTHR45993">
    <property type="entry name" value="B-CELL LYMPHOMA/LEUKEMIA 11"/>
    <property type="match status" value="1"/>
</dbReference>
<gene>
    <name evidence="12" type="ORF">CCAP1982_LOCUS10009</name>
</gene>
<reference evidence="12" key="1">
    <citation type="submission" date="2020-11" db="EMBL/GenBank/DDBJ databases">
        <authorList>
            <person name="Whitehead M."/>
        </authorList>
    </citation>
    <scope>NUCLEOTIDE SEQUENCE</scope>
    <source>
        <strain evidence="12">EGII</strain>
    </source>
</reference>
<feature type="domain" description="C2H2-type" evidence="11">
    <location>
        <begin position="94"/>
        <end position="123"/>
    </location>
</feature>
<dbReference type="InterPro" id="IPR013087">
    <property type="entry name" value="Znf_C2H2_type"/>
</dbReference>
<keyword evidence="13" id="KW-1185">Reference proteome</keyword>
<keyword evidence="4 10" id="KW-0863">Zinc-finger</keyword>